<dbReference type="InParanoid" id="D2V074"/>
<feature type="repeat" description="WD" evidence="3">
    <location>
        <begin position="1"/>
        <end position="31"/>
    </location>
</feature>
<dbReference type="InterPro" id="IPR015943">
    <property type="entry name" value="WD40/YVTN_repeat-like_dom_sf"/>
</dbReference>
<accession>D2V074</accession>
<evidence type="ECO:0000256" key="1">
    <source>
        <dbReference type="ARBA" id="ARBA00022574"/>
    </source>
</evidence>
<organism evidence="6">
    <name type="scientific">Naegleria gruberi</name>
    <name type="common">Amoeba</name>
    <dbReference type="NCBI Taxonomy" id="5762"/>
    <lineage>
        <taxon>Eukaryota</taxon>
        <taxon>Discoba</taxon>
        <taxon>Heterolobosea</taxon>
        <taxon>Tetramitia</taxon>
        <taxon>Eutetramitia</taxon>
        <taxon>Vahlkampfiidae</taxon>
        <taxon>Naegleria</taxon>
    </lineage>
</organism>
<dbReference type="OMA" id="CKGHDTA"/>
<proteinExistence type="predicted"/>
<dbReference type="InterPro" id="IPR059122">
    <property type="entry name" value="Beta-prop_WDR5-like"/>
</dbReference>
<dbReference type="Gene3D" id="2.130.10.10">
    <property type="entry name" value="YVTN repeat-like/Quinoprotein amine dehydrogenase"/>
    <property type="match status" value="1"/>
</dbReference>
<dbReference type="InterPro" id="IPR001632">
    <property type="entry name" value="WD40_G-protein_beta-like"/>
</dbReference>
<dbReference type="SMART" id="SM00320">
    <property type="entry name" value="WD40"/>
    <property type="match status" value="6"/>
</dbReference>
<reference evidence="5 6" key="1">
    <citation type="journal article" date="2010" name="Cell">
        <title>The genome of Naegleria gruberi illuminates early eukaryotic versatility.</title>
        <authorList>
            <person name="Fritz-Laylin L.K."/>
            <person name="Prochnik S.E."/>
            <person name="Ginger M.L."/>
            <person name="Dacks J.B."/>
            <person name="Carpenter M.L."/>
            <person name="Field M.C."/>
            <person name="Kuo A."/>
            <person name="Paredez A."/>
            <person name="Chapman J."/>
            <person name="Pham J."/>
            <person name="Shu S."/>
            <person name="Neupane R."/>
            <person name="Cipriano M."/>
            <person name="Mancuso J."/>
            <person name="Tu H."/>
            <person name="Salamov A."/>
            <person name="Lindquist E."/>
            <person name="Shapiro H."/>
            <person name="Lucas S."/>
            <person name="Grigoriev I.V."/>
            <person name="Cande W.Z."/>
            <person name="Fulton C."/>
            <person name="Rokhsar D.S."/>
            <person name="Dawson S.C."/>
        </authorList>
    </citation>
    <scope>NUCLEOTIDE SEQUENCE [LARGE SCALE GENOMIC DNA]</scope>
    <source>
        <strain evidence="5 6">NEG-M</strain>
    </source>
</reference>
<keyword evidence="2" id="KW-0677">Repeat</keyword>
<dbReference type="GO" id="GO:0042393">
    <property type="term" value="F:histone binding"/>
    <property type="evidence" value="ECO:0007669"/>
    <property type="project" value="TreeGrafter"/>
</dbReference>
<dbReference type="STRING" id="5762.D2V074"/>
<sequence length="272" mass="29951">HSKPISTAKISPNSCLLATGSADGTIQIWDLISKVSDHENKPTVKCVGHIKGVNDVCWSPDSLFICSASDDGSVRLWSSETGEILMILHGHNQFAYCVAYSPSGNIIASGSYDETVRLWDVKTGKCLRTLPAHSDPVTSVSFSRDGSLLVTSSYDGFCRIWDTTTGQCLKTILKDPHDAPPLSCAKLSPHGNYLLVSTMSKETEPAIIRLWQVRPSVRNIKNYTGHVNNRFSVNLTFHPKENVILSCSEDGYVYVWDIQTETIVSKLNCNTK</sequence>
<dbReference type="VEuPathDB" id="AmoebaDB:NAEGRDRAFT_2963"/>
<dbReference type="PROSITE" id="PS50294">
    <property type="entry name" value="WD_REPEATS_REGION"/>
    <property type="match status" value="4"/>
</dbReference>
<feature type="non-terminal residue" evidence="5">
    <location>
        <position position="1"/>
    </location>
</feature>
<dbReference type="EMBL" id="GG738847">
    <property type="protein sequence ID" value="EFC49667.1"/>
    <property type="molecule type" value="Genomic_DNA"/>
</dbReference>
<feature type="repeat" description="WD" evidence="3">
    <location>
        <begin position="235"/>
        <end position="266"/>
    </location>
</feature>
<evidence type="ECO:0000313" key="6">
    <source>
        <dbReference type="Proteomes" id="UP000006671"/>
    </source>
</evidence>
<dbReference type="eggNOG" id="KOG0266">
    <property type="taxonomic scope" value="Eukaryota"/>
</dbReference>
<dbReference type="InterPro" id="IPR019775">
    <property type="entry name" value="WD40_repeat_CS"/>
</dbReference>
<feature type="domain" description="WDR5-like beta-propeller" evidence="4">
    <location>
        <begin position="1"/>
        <end position="271"/>
    </location>
</feature>
<gene>
    <name evidence="5" type="ORF">NAEGRDRAFT_2963</name>
</gene>
<dbReference type="InterPro" id="IPR020472">
    <property type="entry name" value="WD40_PAC1"/>
</dbReference>
<keyword evidence="6" id="KW-1185">Reference proteome</keyword>
<evidence type="ECO:0000256" key="3">
    <source>
        <dbReference type="PROSITE-ProRule" id="PRU00221"/>
    </source>
</evidence>
<dbReference type="PRINTS" id="PR00319">
    <property type="entry name" value="GPROTEINB"/>
</dbReference>
<dbReference type="RefSeq" id="XP_002682411.1">
    <property type="nucleotide sequence ID" value="XM_002682365.1"/>
</dbReference>
<protein>
    <submittedName>
        <fullName evidence="5">Predicted protein</fullName>
    </submittedName>
</protein>
<dbReference type="PRINTS" id="PR00320">
    <property type="entry name" value="GPROTEINBRPT"/>
</dbReference>
<evidence type="ECO:0000259" key="4">
    <source>
        <dbReference type="Pfam" id="PF25175"/>
    </source>
</evidence>
<feature type="repeat" description="WD" evidence="3">
    <location>
        <begin position="130"/>
        <end position="171"/>
    </location>
</feature>
<dbReference type="SUPFAM" id="SSF50978">
    <property type="entry name" value="WD40 repeat-like"/>
    <property type="match status" value="1"/>
</dbReference>
<dbReference type="GeneID" id="8856480"/>
<feature type="repeat" description="WD" evidence="3">
    <location>
        <begin position="46"/>
        <end position="87"/>
    </location>
</feature>
<dbReference type="PANTHER" id="PTHR22847:SF637">
    <property type="entry name" value="WD REPEAT DOMAIN 5B"/>
    <property type="match status" value="1"/>
</dbReference>
<dbReference type="GO" id="GO:0048188">
    <property type="term" value="C:Set1C/COMPASS complex"/>
    <property type="evidence" value="ECO:0007669"/>
    <property type="project" value="TreeGrafter"/>
</dbReference>
<dbReference type="PANTHER" id="PTHR22847">
    <property type="entry name" value="WD40 REPEAT PROTEIN"/>
    <property type="match status" value="1"/>
</dbReference>
<dbReference type="KEGG" id="ngr:NAEGRDRAFT_2963"/>
<feature type="non-terminal residue" evidence="5">
    <location>
        <position position="272"/>
    </location>
</feature>
<keyword evidence="1 3" id="KW-0853">WD repeat</keyword>
<evidence type="ECO:0000313" key="5">
    <source>
        <dbReference type="EMBL" id="EFC49667.1"/>
    </source>
</evidence>
<dbReference type="InterPro" id="IPR001680">
    <property type="entry name" value="WD40_rpt"/>
</dbReference>
<name>D2V074_NAEGR</name>
<dbReference type="Pfam" id="PF25175">
    <property type="entry name" value="Beta-prop_WDR5"/>
    <property type="match status" value="1"/>
</dbReference>
<dbReference type="PROSITE" id="PS50082">
    <property type="entry name" value="WD_REPEATS_2"/>
    <property type="match status" value="5"/>
</dbReference>
<evidence type="ECO:0000256" key="2">
    <source>
        <dbReference type="ARBA" id="ARBA00022737"/>
    </source>
</evidence>
<dbReference type="CDD" id="cd00200">
    <property type="entry name" value="WD40"/>
    <property type="match status" value="1"/>
</dbReference>
<dbReference type="Proteomes" id="UP000006671">
    <property type="component" value="Unassembled WGS sequence"/>
</dbReference>
<dbReference type="AlphaFoldDB" id="D2V074"/>
<dbReference type="OrthoDB" id="674604at2759"/>
<feature type="repeat" description="WD" evidence="3">
    <location>
        <begin position="88"/>
        <end position="129"/>
    </location>
</feature>
<dbReference type="PROSITE" id="PS00678">
    <property type="entry name" value="WD_REPEATS_1"/>
    <property type="match status" value="4"/>
</dbReference>
<dbReference type="InterPro" id="IPR036322">
    <property type="entry name" value="WD40_repeat_dom_sf"/>
</dbReference>